<dbReference type="RefSeq" id="WP_196080184.1">
    <property type="nucleotide sequence ID" value="NZ_JADPVI010000003.1"/>
</dbReference>
<feature type="chain" id="PRO_5046781637" description="Late embryogenesis abundant protein" evidence="1">
    <location>
        <begin position="23"/>
        <end position="167"/>
    </location>
</feature>
<name>A0ABS0FD90_9FLAO</name>
<keyword evidence="3" id="KW-1185">Reference proteome</keyword>
<protein>
    <recommendedName>
        <fullName evidence="4">Late embryogenesis abundant protein</fullName>
    </recommendedName>
</protein>
<feature type="signal peptide" evidence="1">
    <location>
        <begin position="1"/>
        <end position="22"/>
    </location>
</feature>
<keyword evidence="1" id="KW-0732">Signal</keyword>
<accession>A0ABS0FD90</accession>
<organism evidence="2 3">
    <name type="scientific">Kaistella gelatinilytica</name>
    <dbReference type="NCBI Taxonomy" id="2787636"/>
    <lineage>
        <taxon>Bacteria</taxon>
        <taxon>Pseudomonadati</taxon>
        <taxon>Bacteroidota</taxon>
        <taxon>Flavobacteriia</taxon>
        <taxon>Flavobacteriales</taxon>
        <taxon>Weeksellaceae</taxon>
        <taxon>Chryseobacterium group</taxon>
        <taxon>Kaistella</taxon>
    </lineage>
</organism>
<evidence type="ECO:0000313" key="3">
    <source>
        <dbReference type="Proteomes" id="UP000660070"/>
    </source>
</evidence>
<dbReference type="Proteomes" id="UP000660070">
    <property type="component" value="Unassembled WGS sequence"/>
</dbReference>
<evidence type="ECO:0000256" key="1">
    <source>
        <dbReference type="SAM" id="SignalP"/>
    </source>
</evidence>
<gene>
    <name evidence="2" type="ORF">IV494_10925</name>
</gene>
<dbReference type="PROSITE" id="PS51257">
    <property type="entry name" value="PROKAR_LIPOPROTEIN"/>
    <property type="match status" value="1"/>
</dbReference>
<evidence type="ECO:0008006" key="4">
    <source>
        <dbReference type="Google" id="ProtNLM"/>
    </source>
</evidence>
<evidence type="ECO:0000313" key="2">
    <source>
        <dbReference type="EMBL" id="MBF8457692.1"/>
    </source>
</evidence>
<reference evidence="2 3" key="1">
    <citation type="submission" date="2020-11" db="EMBL/GenBank/DDBJ databases">
        <title>Kaistella gelatinilytica sp. nov., a flavobacterium isolated from Antarctic Soil.</title>
        <authorList>
            <person name="Li J."/>
        </authorList>
    </citation>
    <scope>NUCLEOTIDE SEQUENCE [LARGE SCALE GENOMIC DNA]</scope>
    <source>
        <strain evidence="2 3">G5-32</strain>
    </source>
</reference>
<proteinExistence type="predicted"/>
<comment type="caution">
    <text evidence="2">The sequence shown here is derived from an EMBL/GenBank/DDBJ whole genome shotgun (WGS) entry which is preliminary data.</text>
</comment>
<sequence>MKNIFLSAIVATATLASCSTVSSILQNTFPYTATVLVTAGSPANVQLSNISVAQSINQITGSGANVKDIRVTNATVSVDSNSSMGMFSSVKIYISNGGSNETLAASRESIPDNVGSSLSLDVNSSQKFDQVMKAGNVQAKMVYVLKKSPTSDVSVKTSIGFNSVPVN</sequence>
<dbReference type="EMBL" id="JADPVI010000003">
    <property type="protein sequence ID" value="MBF8457692.1"/>
    <property type="molecule type" value="Genomic_DNA"/>
</dbReference>